<evidence type="ECO:0000313" key="9">
    <source>
        <dbReference type="Proteomes" id="UP000007058"/>
    </source>
</evidence>
<feature type="transmembrane region" description="Helical" evidence="6">
    <location>
        <begin position="454"/>
        <end position="471"/>
    </location>
</feature>
<keyword evidence="4 6" id="KW-0472">Membrane</keyword>
<feature type="transmembrane region" description="Helical" evidence="6">
    <location>
        <begin position="66"/>
        <end position="82"/>
    </location>
</feature>
<dbReference type="AlphaFoldDB" id="Q2W7B8"/>
<feature type="compositionally biased region" description="Basic and acidic residues" evidence="5">
    <location>
        <begin position="1"/>
        <end position="10"/>
    </location>
</feature>
<gene>
    <name evidence="8" type="ordered locus">amb1454</name>
</gene>
<comment type="subcellular location">
    <subcellularLocation>
        <location evidence="1">Membrane</location>
        <topology evidence="1">Multi-pass membrane protein</topology>
    </subcellularLocation>
</comment>
<dbReference type="PANTHER" id="PTHR37422:SF23">
    <property type="entry name" value="TEICHURONIC ACID BIOSYNTHESIS PROTEIN TUAE"/>
    <property type="match status" value="1"/>
</dbReference>
<feature type="transmembrane region" description="Helical" evidence="6">
    <location>
        <begin position="207"/>
        <end position="232"/>
    </location>
</feature>
<feature type="domain" description="O-antigen ligase-related" evidence="7">
    <location>
        <begin position="300"/>
        <end position="427"/>
    </location>
</feature>
<dbReference type="EMBL" id="AP007255">
    <property type="protein sequence ID" value="BAE50257.1"/>
    <property type="molecule type" value="Genomic_DNA"/>
</dbReference>
<dbReference type="KEGG" id="mag:amb1454"/>
<dbReference type="InterPro" id="IPR051533">
    <property type="entry name" value="WaaL-like"/>
</dbReference>
<evidence type="ECO:0000256" key="6">
    <source>
        <dbReference type="SAM" id="Phobius"/>
    </source>
</evidence>
<organism evidence="8 9">
    <name type="scientific">Paramagnetospirillum magneticum (strain ATCC 700264 / AMB-1)</name>
    <name type="common">Magnetospirillum magneticum</name>
    <dbReference type="NCBI Taxonomy" id="342108"/>
    <lineage>
        <taxon>Bacteria</taxon>
        <taxon>Pseudomonadati</taxon>
        <taxon>Pseudomonadota</taxon>
        <taxon>Alphaproteobacteria</taxon>
        <taxon>Rhodospirillales</taxon>
        <taxon>Magnetospirillaceae</taxon>
        <taxon>Paramagnetospirillum</taxon>
    </lineage>
</organism>
<evidence type="ECO:0000256" key="2">
    <source>
        <dbReference type="ARBA" id="ARBA00022692"/>
    </source>
</evidence>
<feature type="transmembrane region" description="Helical" evidence="6">
    <location>
        <begin position="290"/>
        <end position="307"/>
    </location>
</feature>
<feature type="transmembrane region" description="Helical" evidence="6">
    <location>
        <begin position="177"/>
        <end position="195"/>
    </location>
</feature>
<evidence type="ECO:0000256" key="5">
    <source>
        <dbReference type="SAM" id="MobiDB-lite"/>
    </source>
</evidence>
<dbReference type="PANTHER" id="PTHR37422">
    <property type="entry name" value="TEICHURONIC ACID BIOSYNTHESIS PROTEIN TUAE"/>
    <property type="match status" value="1"/>
</dbReference>
<sequence length="505" mass="53831">MNLFGKRERGTGVFQHKPPAGKLNPGKQNRRDRSTTGVVVDASPDECYSGTSPWEAMKAGFSSQDMTFTVFVAVLVLAPLPLGSFRPWSGALAATLLGLIATAWALVTLRAPETPGVSARVLALPLALYGAALIWGLVQILPLAPEGWDHPIWAQAEAALGPLPRRISMAPAAGRDALAQLLADGLAFLLAVQMGRSPRRAARLVEALALASGAIALYGLVVYFSGSETIFWLEKWAYRGDLTAVLVNRNHYATLAGLGLLCSVSASLARWEQRGGRECLRGLLGGKDRLTAGLLASGGLTALALPFTHSRAGMAVAVLGLCLLLVLSQQRNWKRLAILLGLTCGAALIAVLEMDERLTELGADVPQRMRVWQLSWELLAERPWLGQGLGAFPDAFQAIRPGSITQIWTQAHNSWLELMVELGAPAACSLFLAAGWAWRRCLVAAVRRHRNRDLPALGAAAGLLVGAHALVDFSPQIPAVAYVLAAMMGVGVAQSWSSRMGSVVE</sequence>
<dbReference type="GO" id="GO:0016874">
    <property type="term" value="F:ligase activity"/>
    <property type="evidence" value="ECO:0007669"/>
    <property type="project" value="UniProtKB-KW"/>
</dbReference>
<evidence type="ECO:0000256" key="1">
    <source>
        <dbReference type="ARBA" id="ARBA00004141"/>
    </source>
</evidence>
<keyword evidence="8" id="KW-0436">Ligase</keyword>
<evidence type="ECO:0000259" key="7">
    <source>
        <dbReference type="Pfam" id="PF04932"/>
    </source>
</evidence>
<dbReference type="GO" id="GO:0016020">
    <property type="term" value="C:membrane"/>
    <property type="evidence" value="ECO:0007669"/>
    <property type="project" value="UniProtKB-SubCell"/>
</dbReference>
<dbReference type="InterPro" id="IPR007016">
    <property type="entry name" value="O-antigen_ligase-rel_domated"/>
</dbReference>
<dbReference type="HOGENOM" id="CLU_035700_2_0_5"/>
<keyword evidence="3 6" id="KW-1133">Transmembrane helix</keyword>
<dbReference type="Proteomes" id="UP000007058">
    <property type="component" value="Chromosome"/>
</dbReference>
<name>Q2W7B8_PARM1</name>
<feature type="transmembrane region" description="Helical" evidence="6">
    <location>
        <begin position="88"/>
        <end position="109"/>
    </location>
</feature>
<dbReference type="Pfam" id="PF04932">
    <property type="entry name" value="Wzy_C"/>
    <property type="match status" value="1"/>
</dbReference>
<evidence type="ECO:0000256" key="3">
    <source>
        <dbReference type="ARBA" id="ARBA00022989"/>
    </source>
</evidence>
<feature type="transmembrane region" description="Helical" evidence="6">
    <location>
        <begin position="121"/>
        <end position="141"/>
    </location>
</feature>
<keyword evidence="9" id="KW-1185">Reference proteome</keyword>
<proteinExistence type="predicted"/>
<feature type="transmembrane region" description="Helical" evidence="6">
    <location>
        <begin position="422"/>
        <end position="442"/>
    </location>
</feature>
<protein>
    <submittedName>
        <fullName evidence="8">Lipid A core-O-antigen ligase and related enzyme</fullName>
    </submittedName>
</protein>
<reference evidence="8 9" key="1">
    <citation type="journal article" date="2005" name="DNA Res.">
        <title>Complete genome sequence of the facultative anaerobic magnetotactic bacterium Magnetospirillum sp. strain AMB-1.</title>
        <authorList>
            <person name="Matsunaga T."/>
            <person name="Okamura Y."/>
            <person name="Fukuda Y."/>
            <person name="Wahyudi A.T."/>
            <person name="Murase Y."/>
            <person name="Takeyama H."/>
        </authorList>
    </citation>
    <scope>NUCLEOTIDE SEQUENCE [LARGE SCALE GENOMIC DNA]</scope>
    <source>
        <strain evidence="9">ATCC 700264 / AMB-1</strain>
    </source>
</reference>
<feature type="transmembrane region" description="Helical" evidence="6">
    <location>
        <begin position="477"/>
        <end position="496"/>
    </location>
</feature>
<evidence type="ECO:0000313" key="8">
    <source>
        <dbReference type="EMBL" id="BAE50257.1"/>
    </source>
</evidence>
<keyword evidence="2 6" id="KW-0812">Transmembrane</keyword>
<feature type="transmembrane region" description="Helical" evidence="6">
    <location>
        <begin position="313"/>
        <end position="329"/>
    </location>
</feature>
<feature type="transmembrane region" description="Helical" evidence="6">
    <location>
        <begin position="336"/>
        <end position="352"/>
    </location>
</feature>
<dbReference type="STRING" id="342108.amb1454"/>
<accession>Q2W7B8</accession>
<evidence type="ECO:0000256" key="4">
    <source>
        <dbReference type="ARBA" id="ARBA00023136"/>
    </source>
</evidence>
<feature type="region of interest" description="Disordered" evidence="5">
    <location>
        <begin position="1"/>
        <end position="37"/>
    </location>
</feature>
<feature type="transmembrane region" description="Helical" evidence="6">
    <location>
        <begin position="252"/>
        <end position="269"/>
    </location>
</feature>